<evidence type="ECO:0000256" key="1">
    <source>
        <dbReference type="ARBA" id="ARBA00004141"/>
    </source>
</evidence>
<dbReference type="AlphaFoldDB" id="A0A1Y2H2P5"/>
<dbReference type="InterPro" id="IPR051415">
    <property type="entry name" value="LAAT-1"/>
</dbReference>
<keyword evidence="4 5" id="KW-0472">Membrane</keyword>
<gene>
    <name evidence="6" type="ORF">BCR41DRAFT_344098</name>
</gene>
<dbReference type="InterPro" id="IPR006603">
    <property type="entry name" value="PQ-loop_rpt"/>
</dbReference>
<feature type="transmembrane region" description="Helical" evidence="5">
    <location>
        <begin position="192"/>
        <end position="215"/>
    </location>
</feature>
<name>A0A1Y2H2P5_9FUNG</name>
<keyword evidence="2 5" id="KW-0812">Transmembrane</keyword>
<feature type="transmembrane region" description="Helical" evidence="5">
    <location>
        <begin position="132"/>
        <end position="150"/>
    </location>
</feature>
<feature type="transmembrane region" description="Helical" evidence="5">
    <location>
        <begin position="41"/>
        <end position="60"/>
    </location>
</feature>
<dbReference type="Gene3D" id="1.20.1280.290">
    <property type="match status" value="2"/>
</dbReference>
<comment type="subcellular location">
    <subcellularLocation>
        <location evidence="1">Membrane</location>
        <topology evidence="1">Multi-pass membrane protein</topology>
    </subcellularLocation>
</comment>
<dbReference type="PANTHER" id="PTHR16201">
    <property type="entry name" value="SEVEN TRANSMEMBRANE PROTEIN 1-RELATED"/>
    <property type="match status" value="1"/>
</dbReference>
<evidence type="ECO:0000256" key="4">
    <source>
        <dbReference type="ARBA" id="ARBA00023136"/>
    </source>
</evidence>
<dbReference type="Pfam" id="PF04193">
    <property type="entry name" value="PQ-loop"/>
    <property type="match status" value="2"/>
</dbReference>
<evidence type="ECO:0000313" key="7">
    <source>
        <dbReference type="Proteomes" id="UP000193648"/>
    </source>
</evidence>
<dbReference type="FunCoup" id="A0A1Y2H2P5">
    <property type="interactions" value="4"/>
</dbReference>
<dbReference type="InParanoid" id="A0A1Y2H2P5"/>
<keyword evidence="7" id="KW-1185">Reference proteome</keyword>
<feature type="transmembrane region" description="Helical" evidence="5">
    <location>
        <begin position="162"/>
        <end position="186"/>
    </location>
</feature>
<accession>A0A1Y2H2P5</accession>
<dbReference type="GeneID" id="33564270"/>
<dbReference type="EMBL" id="MCFF01000001">
    <property type="protein sequence ID" value="ORZ28805.1"/>
    <property type="molecule type" value="Genomic_DNA"/>
</dbReference>
<dbReference type="RefSeq" id="XP_021886478.1">
    <property type="nucleotide sequence ID" value="XM_022022426.1"/>
</dbReference>
<comment type="caution">
    <text evidence="6">The sequence shown here is derived from an EMBL/GenBank/DDBJ whole genome shotgun (WGS) entry which is preliminary data.</text>
</comment>
<evidence type="ECO:0000256" key="3">
    <source>
        <dbReference type="ARBA" id="ARBA00022989"/>
    </source>
</evidence>
<evidence type="ECO:0000256" key="5">
    <source>
        <dbReference type="SAM" id="Phobius"/>
    </source>
</evidence>
<feature type="transmembrane region" description="Helical" evidence="5">
    <location>
        <begin position="12"/>
        <end position="29"/>
    </location>
</feature>
<reference evidence="6 7" key="1">
    <citation type="submission" date="2016-07" db="EMBL/GenBank/DDBJ databases">
        <title>Pervasive Adenine N6-methylation of Active Genes in Fungi.</title>
        <authorList>
            <consortium name="DOE Joint Genome Institute"/>
            <person name="Mondo S.J."/>
            <person name="Dannebaum R.O."/>
            <person name="Kuo R.C."/>
            <person name="Labutti K."/>
            <person name="Haridas S."/>
            <person name="Kuo A."/>
            <person name="Salamov A."/>
            <person name="Ahrendt S.R."/>
            <person name="Lipzen A."/>
            <person name="Sullivan W."/>
            <person name="Andreopoulos W.B."/>
            <person name="Clum A."/>
            <person name="Lindquist E."/>
            <person name="Daum C."/>
            <person name="Ramamoorthy G.K."/>
            <person name="Gryganskyi A."/>
            <person name="Culley D."/>
            <person name="Magnuson J.K."/>
            <person name="James T.Y."/>
            <person name="O'Malley M.A."/>
            <person name="Stajich J.E."/>
            <person name="Spatafora J.W."/>
            <person name="Visel A."/>
            <person name="Grigoriev I.V."/>
        </authorList>
    </citation>
    <scope>NUCLEOTIDE SEQUENCE [LARGE SCALE GENOMIC DNA]</scope>
    <source>
        <strain evidence="6 7">NRRL 3116</strain>
    </source>
</reference>
<dbReference type="Proteomes" id="UP000193648">
    <property type="component" value="Unassembled WGS sequence"/>
</dbReference>
<sequence>MPTAKVVLENVFGMLGIIFWSFQLLPQVIDNYKAKTTEGLSASMFLFWTLASLGFGSYSIIEDLSIPIIVQPHVFGFFSTTCFLQCIYYNQKKRWSLLKTLVISFLLAVGFAGIEAAAFFGTRAGLVHDVKGTLDAAGILPVVLLGVGFIPQYIDILRLRSVVSVSMVFIGADASGSVFSLISLALRDTFDLLAALNYVIVFVCDMVIVAFYLYFNKYKPSPDI</sequence>
<dbReference type="STRING" id="64571.A0A1Y2H2P5"/>
<keyword evidence="3 5" id="KW-1133">Transmembrane helix</keyword>
<organism evidence="6 7">
    <name type="scientific">Lobosporangium transversale</name>
    <dbReference type="NCBI Taxonomy" id="64571"/>
    <lineage>
        <taxon>Eukaryota</taxon>
        <taxon>Fungi</taxon>
        <taxon>Fungi incertae sedis</taxon>
        <taxon>Mucoromycota</taxon>
        <taxon>Mortierellomycotina</taxon>
        <taxon>Mortierellomycetes</taxon>
        <taxon>Mortierellales</taxon>
        <taxon>Mortierellaceae</taxon>
        <taxon>Lobosporangium</taxon>
    </lineage>
</organism>
<dbReference type="PANTHER" id="PTHR16201:SF37">
    <property type="entry name" value="PQ-LOOP REPEAT-CONTAINING PROTEIN"/>
    <property type="match status" value="1"/>
</dbReference>
<feature type="transmembrane region" description="Helical" evidence="5">
    <location>
        <begin position="101"/>
        <end position="120"/>
    </location>
</feature>
<protein>
    <submittedName>
        <fullName evidence="6">PQ loop repeat-domain-containing protein</fullName>
    </submittedName>
</protein>
<dbReference type="GO" id="GO:0016020">
    <property type="term" value="C:membrane"/>
    <property type="evidence" value="ECO:0007669"/>
    <property type="project" value="UniProtKB-SubCell"/>
</dbReference>
<dbReference type="SMART" id="SM00679">
    <property type="entry name" value="CTNS"/>
    <property type="match status" value="2"/>
</dbReference>
<evidence type="ECO:0000313" key="6">
    <source>
        <dbReference type="EMBL" id="ORZ28805.1"/>
    </source>
</evidence>
<proteinExistence type="predicted"/>
<evidence type="ECO:0000256" key="2">
    <source>
        <dbReference type="ARBA" id="ARBA00022692"/>
    </source>
</evidence>
<dbReference type="OrthoDB" id="407617at2759"/>